<dbReference type="GO" id="GO:0005198">
    <property type="term" value="F:structural molecule activity"/>
    <property type="evidence" value="ECO:0007669"/>
    <property type="project" value="InterPro"/>
</dbReference>
<feature type="transmembrane region" description="Helical" evidence="10">
    <location>
        <begin position="129"/>
        <end position="153"/>
    </location>
</feature>
<dbReference type="GO" id="GO:0005923">
    <property type="term" value="C:bicellular tight junction"/>
    <property type="evidence" value="ECO:0007669"/>
    <property type="project" value="UniProtKB-SubCell"/>
</dbReference>
<accession>A0A4W2GJH4</accession>
<keyword evidence="6 10" id="KW-0812">Transmembrane</keyword>
<proteinExistence type="inferred from homology"/>
<evidence type="ECO:0000256" key="2">
    <source>
        <dbReference type="ARBA" id="ARBA00004651"/>
    </source>
</evidence>
<dbReference type="GeneTree" id="ENSGT00520000056155"/>
<dbReference type="Gene3D" id="1.20.140.150">
    <property type="match status" value="1"/>
</dbReference>
<keyword evidence="4" id="KW-0796">Tight junction</keyword>
<keyword evidence="5" id="KW-1003">Cell membrane</keyword>
<keyword evidence="7" id="KW-0965">Cell junction</keyword>
<dbReference type="GO" id="GO:0005886">
    <property type="term" value="C:plasma membrane"/>
    <property type="evidence" value="ECO:0007669"/>
    <property type="project" value="UniProtKB-SubCell"/>
</dbReference>
<evidence type="ECO:0000256" key="5">
    <source>
        <dbReference type="ARBA" id="ARBA00022475"/>
    </source>
</evidence>
<name>A0A4W2GJH4_BOBOX</name>
<keyword evidence="8 10" id="KW-1133">Transmembrane helix</keyword>
<dbReference type="PANTHER" id="PTHR12002">
    <property type="entry name" value="CLAUDIN"/>
    <property type="match status" value="1"/>
</dbReference>
<evidence type="ECO:0000256" key="3">
    <source>
        <dbReference type="ARBA" id="ARBA00008295"/>
    </source>
</evidence>
<reference evidence="11" key="2">
    <citation type="submission" date="2025-08" db="UniProtKB">
        <authorList>
            <consortium name="Ensembl"/>
        </authorList>
    </citation>
    <scope>IDENTIFICATION</scope>
</reference>
<evidence type="ECO:0000256" key="9">
    <source>
        <dbReference type="ARBA" id="ARBA00023136"/>
    </source>
</evidence>
<feature type="transmembrane region" description="Helical" evidence="10">
    <location>
        <begin position="95"/>
        <end position="117"/>
    </location>
</feature>
<dbReference type="InterPro" id="IPR006187">
    <property type="entry name" value="Claudin"/>
</dbReference>
<protein>
    <submittedName>
        <fullName evidence="11">Uncharacterized protein</fullName>
    </submittedName>
</protein>
<evidence type="ECO:0000256" key="7">
    <source>
        <dbReference type="ARBA" id="ARBA00022949"/>
    </source>
</evidence>
<evidence type="ECO:0000313" key="12">
    <source>
        <dbReference type="Proteomes" id="UP000429181"/>
    </source>
</evidence>
<comment type="subcellular location">
    <subcellularLocation>
        <location evidence="1">Cell junction</location>
        <location evidence="1">Tight junction</location>
    </subcellularLocation>
    <subcellularLocation>
        <location evidence="2">Cell membrane</location>
        <topology evidence="2">Multi-pass membrane protein</topology>
    </subcellularLocation>
</comment>
<evidence type="ECO:0000256" key="10">
    <source>
        <dbReference type="SAM" id="Phobius"/>
    </source>
</evidence>
<comment type="similarity">
    <text evidence="3">Belongs to the claudin family.</text>
</comment>
<evidence type="ECO:0000256" key="6">
    <source>
        <dbReference type="ARBA" id="ARBA00022692"/>
    </source>
</evidence>
<dbReference type="Ensembl" id="ENSBIXT00005030431.1">
    <property type="protein sequence ID" value="ENSBIXP00005018182.1"/>
    <property type="gene ID" value="ENSBIXG00005007679.1"/>
</dbReference>
<reference evidence="11 12" key="1">
    <citation type="submission" date="2018-11" db="EMBL/GenBank/DDBJ databases">
        <title>Haplotype-resolved cattle genomes.</title>
        <authorList>
            <person name="Low W.Y."/>
            <person name="Tearle R."/>
            <person name="Bickhart D.M."/>
            <person name="Rosen B.D."/>
            <person name="Koren S."/>
            <person name="Rhie A."/>
            <person name="Hiendleder S."/>
            <person name="Phillippy A.M."/>
            <person name="Smith T.P.L."/>
            <person name="Williams J.L."/>
        </authorList>
    </citation>
    <scope>NUCLEOTIDE SEQUENCE [LARGE SCALE GENOMIC DNA]</scope>
</reference>
<dbReference type="Proteomes" id="UP000429181">
    <property type="component" value="Chromosome 10"/>
</dbReference>
<feature type="transmembrane region" description="Helical" evidence="10">
    <location>
        <begin position="183"/>
        <end position="203"/>
    </location>
</feature>
<dbReference type="AlphaFoldDB" id="A0A4W2GJH4"/>
<organism evidence="11 12">
    <name type="scientific">Bos indicus x Bos taurus</name>
    <name type="common">Hybrid cattle</name>
    <dbReference type="NCBI Taxonomy" id="30522"/>
    <lineage>
        <taxon>Eukaryota</taxon>
        <taxon>Metazoa</taxon>
        <taxon>Chordata</taxon>
        <taxon>Craniata</taxon>
        <taxon>Vertebrata</taxon>
        <taxon>Euteleostomi</taxon>
        <taxon>Mammalia</taxon>
        <taxon>Eutheria</taxon>
        <taxon>Laurasiatheria</taxon>
        <taxon>Artiodactyla</taxon>
        <taxon>Ruminantia</taxon>
        <taxon>Pecora</taxon>
        <taxon>Bovidae</taxon>
        <taxon>Bovinae</taxon>
        <taxon>Bos</taxon>
    </lineage>
</organism>
<evidence type="ECO:0000313" key="11">
    <source>
        <dbReference type="Ensembl" id="ENSBIXP00005018182.1"/>
    </source>
</evidence>
<sequence length="260" mass="29614">HRFTGLNEMSLGLLAWPLQVHRGFVAALSADLAHSRSWRVWEFDSDIVSVVFIGLWEAFYQQKFNISGIMVELPTYSEINSSWVISNEISYGQGLMLLANFMMSVALIFSSVALFVSRIKVPYPDFLRLCYKASALLLFLSCTCITIAVSWNFTVDFYGQTTLDFPLTFPVEREMITNKRLSYVFPLGTATSILLFGIFIFCYKIWLTSSLLLVNYALAAYELSFIIPCKQLADSLCLSQFCWQHLSKNLVHIFCSINIC</sequence>
<evidence type="ECO:0000256" key="1">
    <source>
        <dbReference type="ARBA" id="ARBA00004435"/>
    </source>
</evidence>
<evidence type="ECO:0000256" key="8">
    <source>
        <dbReference type="ARBA" id="ARBA00022989"/>
    </source>
</evidence>
<evidence type="ECO:0000256" key="4">
    <source>
        <dbReference type="ARBA" id="ARBA00022427"/>
    </source>
</evidence>
<keyword evidence="9 10" id="KW-0472">Membrane</keyword>